<feature type="transmembrane region" description="Helical" evidence="5">
    <location>
        <begin position="332"/>
        <end position="355"/>
    </location>
</feature>
<dbReference type="Gene3D" id="1.20.1250.20">
    <property type="entry name" value="MFS general substrate transporter like domains"/>
    <property type="match status" value="2"/>
</dbReference>
<dbReference type="InterPro" id="IPR020846">
    <property type="entry name" value="MFS_dom"/>
</dbReference>
<evidence type="ECO:0000313" key="9">
    <source>
        <dbReference type="Proteomes" id="UP000663856"/>
    </source>
</evidence>
<reference evidence="7" key="1">
    <citation type="submission" date="2021-02" db="EMBL/GenBank/DDBJ databases">
        <authorList>
            <person name="Nowell W R."/>
        </authorList>
    </citation>
    <scope>NUCLEOTIDE SEQUENCE</scope>
</reference>
<protein>
    <recommendedName>
        <fullName evidence="6">Major facilitator superfamily (MFS) profile domain-containing protein</fullName>
    </recommendedName>
</protein>
<dbReference type="EMBL" id="CAJOBG010018195">
    <property type="protein sequence ID" value="CAF4314384.1"/>
    <property type="molecule type" value="Genomic_DNA"/>
</dbReference>
<dbReference type="PROSITE" id="PS50850">
    <property type="entry name" value="MFS"/>
    <property type="match status" value="1"/>
</dbReference>
<evidence type="ECO:0000256" key="5">
    <source>
        <dbReference type="SAM" id="Phobius"/>
    </source>
</evidence>
<keyword evidence="10" id="KW-1185">Reference proteome</keyword>
<feature type="transmembrane region" description="Helical" evidence="5">
    <location>
        <begin position="187"/>
        <end position="211"/>
    </location>
</feature>
<dbReference type="AlphaFoldDB" id="A0A816MS45"/>
<dbReference type="InterPro" id="IPR049680">
    <property type="entry name" value="FLVCR1-2_SLC49-like"/>
</dbReference>
<dbReference type="Proteomes" id="UP000663866">
    <property type="component" value="Unassembled WGS sequence"/>
</dbReference>
<comment type="subcellular location">
    <subcellularLocation>
        <location evidence="1">Membrane</location>
        <topology evidence="1">Multi-pass membrane protein</topology>
    </subcellularLocation>
</comment>
<dbReference type="GO" id="GO:0022857">
    <property type="term" value="F:transmembrane transporter activity"/>
    <property type="evidence" value="ECO:0007669"/>
    <property type="project" value="InterPro"/>
</dbReference>
<organism evidence="7 9">
    <name type="scientific">Rotaria magnacalcarata</name>
    <dbReference type="NCBI Taxonomy" id="392030"/>
    <lineage>
        <taxon>Eukaryota</taxon>
        <taxon>Metazoa</taxon>
        <taxon>Spiralia</taxon>
        <taxon>Gnathifera</taxon>
        <taxon>Rotifera</taxon>
        <taxon>Eurotatoria</taxon>
        <taxon>Bdelloidea</taxon>
        <taxon>Philodinida</taxon>
        <taxon>Philodinidae</taxon>
        <taxon>Rotaria</taxon>
    </lineage>
</organism>
<evidence type="ECO:0000259" key="6">
    <source>
        <dbReference type="PROSITE" id="PS50850"/>
    </source>
</evidence>
<comment type="caution">
    <text evidence="7">The sequence shown here is derived from an EMBL/GenBank/DDBJ whole genome shotgun (WGS) entry which is preliminary data.</text>
</comment>
<feature type="transmembrane region" description="Helical" evidence="5">
    <location>
        <begin position="280"/>
        <end position="299"/>
    </location>
</feature>
<evidence type="ECO:0000313" key="7">
    <source>
        <dbReference type="EMBL" id="CAF2024404.1"/>
    </source>
</evidence>
<keyword evidence="4 5" id="KW-0472">Membrane</keyword>
<accession>A0A816MS45</accession>
<keyword evidence="3 5" id="KW-1133">Transmembrane helix</keyword>
<sequence>MKTRRKTKPSPVIAVPPENYRVYSIRWLQLIIYALVTFCNGIFPSTFSPIESQATSFFAISTTQNTVLVVISLFLYAPGTVLSMWAFQRFSMRTVMIIGSLMNLGAWIRLFSLITPNQGYAALVLGQILPGLSAPIFFNAAAQFSTRWFARGQRDIITAVCSMANPLGLAFGFLFPSLIITNSSSSGQFLIVFATEAGFATVIALIVIIGYRSSPPTPPSASDQQQASEFKRDFLLLLKNGHYLVLLFAFGIGFGLFNALISLLYELIQPSGYSSSDAGLFGAVTILSGLVSAAIAGVIMDCTHAYLTILKVLSLGACGSVVYFVIILRPSMFYPLGLSFVLMGFFLLPLLPIVFECAIECTYPICSAWSIGLLLCVGNVLGGVFTFVLNVLIEKAPKYTSGVIFTPASIFIFSAAICSTLILLFYHGPYLRLKAETENVVVRRSPVK</sequence>
<evidence type="ECO:0000313" key="8">
    <source>
        <dbReference type="EMBL" id="CAF4314384.1"/>
    </source>
</evidence>
<feature type="transmembrane region" description="Helical" evidence="5">
    <location>
        <begin position="27"/>
        <end position="47"/>
    </location>
</feature>
<feature type="transmembrane region" description="Helical" evidence="5">
    <location>
        <begin position="306"/>
        <end position="326"/>
    </location>
</feature>
<feature type="transmembrane region" description="Helical" evidence="5">
    <location>
        <begin position="67"/>
        <end position="87"/>
    </location>
</feature>
<dbReference type="InterPro" id="IPR036259">
    <property type="entry name" value="MFS_trans_sf"/>
</dbReference>
<dbReference type="EMBL" id="CAJNRF010001713">
    <property type="protein sequence ID" value="CAF2024404.1"/>
    <property type="molecule type" value="Genomic_DNA"/>
</dbReference>
<evidence type="ECO:0000256" key="4">
    <source>
        <dbReference type="ARBA" id="ARBA00023136"/>
    </source>
</evidence>
<dbReference type="PANTHER" id="PTHR10924">
    <property type="entry name" value="MAJOR FACILITATOR SUPERFAMILY PROTEIN-RELATED"/>
    <property type="match status" value="1"/>
</dbReference>
<dbReference type="Proteomes" id="UP000663856">
    <property type="component" value="Unassembled WGS sequence"/>
</dbReference>
<proteinExistence type="predicted"/>
<keyword evidence="2 5" id="KW-0812">Transmembrane</keyword>
<feature type="transmembrane region" description="Helical" evidence="5">
    <location>
        <begin position="367"/>
        <end position="392"/>
    </location>
</feature>
<evidence type="ECO:0000256" key="2">
    <source>
        <dbReference type="ARBA" id="ARBA00022692"/>
    </source>
</evidence>
<dbReference type="GO" id="GO:0016020">
    <property type="term" value="C:membrane"/>
    <property type="evidence" value="ECO:0007669"/>
    <property type="project" value="UniProtKB-SubCell"/>
</dbReference>
<dbReference type="SUPFAM" id="SSF103473">
    <property type="entry name" value="MFS general substrate transporter"/>
    <property type="match status" value="1"/>
</dbReference>
<feature type="transmembrane region" description="Helical" evidence="5">
    <location>
        <begin position="404"/>
        <end position="426"/>
    </location>
</feature>
<feature type="transmembrane region" description="Helical" evidence="5">
    <location>
        <begin position="120"/>
        <end position="144"/>
    </location>
</feature>
<feature type="transmembrane region" description="Helical" evidence="5">
    <location>
        <begin position="156"/>
        <end position="175"/>
    </location>
</feature>
<evidence type="ECO:0000256" key="1">
    <source>
        <dbReference type="ARBA" id="ARBA00004141"/>
    </source>
</evidence>
<dbReference type="PANTHER" id="PTHR10924:SF6">
    <property type="entry name" value="SOLUTE CARRIER FAMILY 49 MEMBER A3"/>
    <property type="match status" value="1"/>
</dbReference>
<feature type="domain" description="Major facilitator superfamily (MFS) profile" evidence="6">
    <location>
        <begin position="29"/>
        <end position="432"/>
    </location>
</feature>
<feature type="transmembrane region" description="Helical" evidence="5">
    <location>
        <begin position="243"/>
        <end position="268"/>
    </location>
</feature>
<dbReference type="InterPro" id="IPR011701">
    <property type="entry name" value="MFS"/>
</dbReference>
<name>A0A816MS45_9BILA</name>
<gene>
    <name evidence="8" type="ORF">OVN521_LOCUS31761</name>
    <name evidence="7" type="ORF">WKI299_LOCUS5968</name>
</gene>
<feature type="transmembrane region" description="Helical" evidence="5">
    <location>
        <begin position="94"/>
        <end position="114"/>
    </location>
</feature>
<dbReference type="Pfam" id="PF07690">
    <property type="entry name" value="MFS_1"/>
    <property type="match status" value="1"/>
</dbReference>
<evidence type="ECO:0000313" key="10">
    <source>
        <dbReference type="Proteomes" id="UP000663866"/>
    </source>
</evidence>
<evidence type="ECO:0000256" key="3">
    <source>
        <dbReference type="ARBA" id="ARBA00022989"/>
    </source>
</evidence>